<dbReference type="Pfam" id="PF15891">
    <property type="entry name" value="Nuc_deoxyri_tr2"/>
    <property type="match status" value="1"/>
</dbReference>
<accession>A0A6A6ERA8</accession>
<dbReference type="OrthoDB" id="2893324at2759"/>
<gene>
    <name evidence="1" type="ORF">K469DRAFT_734458</name>
</gene>
<name>A0A6A6ERA8_9PEZI</name>
<dbReference type="Proteomes" id="UP000800200">
    <property type="component" value="Unassembled WGS sequence"/>
</dbReference>
<proteinExistence type="predicted"/>
<sequence length="177" mass="20370">MSIPPSPTKCVICKPPKRLESIGTSVFLAGSIEMGTATDWQRDITSALSDLPVTIFNPRRDNWDKSWKQDISNPQFKEQVVWEMDHLDEVDVIILNFEPGTKSPISLLELGIYANSGRLVVCCPEGFWKRGNVQVVCDRYGIPLVETMEELTEQVRKRLEETMKKRRFESIWRIEGR</sequence>
<dbReference type="AlphaFoldDB" id="A0A6A6ERA8"/>
<evidence type="ECO:0008006" key="3">
    <source>
        <dbReference type="Google" id="ProtNLM"/>
    </source>
</evidence>
<reference evidence="1" key="1">
    <citation type="journal article" date="2020" name="Stud. Mycol.">
        <title>101 Dothideomycetes genomes: a test case for predicting lifestyles and emergence of pathogens.</title>
        <authorList>
            <person name="Haridas S."/>
            <person name="Albert R."/>
            <person name="Binder M."/>
            <person name="Bloem J."/>
            <person name="Labutti K."/>
            <person name="Salamov A."/>
            <person name="Andreopoulos B."/>
            <person name="Baker S."/>
            <person name="Barry K."/>
            <person name="Bills G."/>
            <person name="Bluhm B."/>
            <person name="Cannon C."/>
            <person name="Castanera R."/>
            <person name="Culley D."/>
            <person name="Daum C."/>
            <person name="Ezra D."/>
            <person name="Gonzalez J."/>
            <person name="Henrissat B."/>
            <person name="Kuo A."/>
            <person name="Liang C."/>
            <person name="Lipzen A."/>
            <person name="Lutzoni F."/>
            <person name="Magnuson J."/>
            <person name="Mondo S."/>
            <person name="Nolan M."/>
            <person name="Ohm R."/>
            <person name="Pangilinan J."/>
            <person name="Park H.-J."/>
            <person name="Ramirez L."/>
            <person name="Alfaro M."/>
            <person name="Sun H."/>
            <person name="Tritt A."/>
            <person name="Yoshinaga Y."/>
            <person name="Zwiers L.-H."/>
            <person name="Turgeon B."/>
            <person name="Goodwin S."/>
            <person name="Spatafora J."/>
            <person name="Crous P."/>
            <person name="Grigoriev I."/>
        </authorList>
    </citation>
    <scope>NUCLEOTIDE SEQUENCE</scope>
    <source>
        <strain evidence="1">CBS 207.26</strain>
    </source>
</reference>
<evidence type="ECO:0000313" key="1">
    <source>
        <dbReference type="EMBL" id="KAF2194707.1"/>
    </source>
</evidence>
<evidence type="ECO:0000313" key="2">
    <source>
        <dbReference type="Proteomes" id="UP000800200"/>
    </source>
</evidence>
<dbReference type="InterPro" id="IPR039470">
    <property type="entry name" value="Nuc_deoxyri_tr2"/>
</dbReference>
<protein>
    <recommendedName>
        <fullName evidence="3">Nucleoside 2-deoxyribosyltransferase domain-containing protein</fullName>
    </recommendedName>
</protein>
<dbReference type="Gene3D" id="3.40.50.450">
    <property type="match status" value="1"/>
</dbReference>
<dbReference type="EMBL" id="ML994611">
    <property type="protein sequence ID" value="KAF2194707.1"/>
    <property type="molecule type" value="Genomic_DNA"/>
</dbReference>
<organism evidence="1 2">
    <name type="scientific">Zopfia rhizophila CBS 207.26</name>
    <dbReference type="NCBI Taxonomy" id="1314779"/>
    <lineage>
        <taxon>Eukaryota</taxon>
        <taxon>Fungi</taxon>
        <taxon>Dikarya</taxon>
        <taxon>Ascomycota</taxon>
        <taxon>Pezizomycotina</taxon>
        <taxon>Dothideomycetes</taxon>
        <taxon>Dothideomycetes incertae sedis</taxon>
        <taxon>Zopfiaceae</taxon>
        <taxon>Zopfia</taxon>
    </lineage>
</organism>
<keyword evidence="2" id="KW-1185">Reference proteome</keyword>